<dbReference type="Proteomes" id="UP000772434">
    <property type="component" value="Unassembled WGS sequence"/>
</dbReference>
<keyword evidence="2" id="KW-1133">Transmembrane helix</keyword>
<protein>
    <submittedName>
        <fullName evidence="3">Uncharacterized protein</fullName>
    </submittedName>
</protein>
<keyword evidence="4" id="KW-1185">Reference proteome</keyword>
<reference evidence="3" key="1">
    <citation type="submission" date="2020-11" db="EMBL/GenBank/DDBJ databases">
        <authorList>
            <consortium name="DOE Joint Genome Institute"/>
            <person name="Ahrendt S."/>
            <person name="Riley R."/>
            <person name="Andreopoulos W."/>
            <person name="Labutti K."/>
            <person name="Pangilinan J."/>
            <person name="Ruiz-Duenas F.J."/>
            <person name="Barrasa J.M."/>
            <person name="Sanchez-Garcia M."/>
            <person name="Camarero S."/>
            <person name="Miyauchi S."/>
            <person name="Serrano A."/>
            <person name="Linde D."/>
            <person name="Babiker R."/>
            <person name="Drula E."/>
            <person name="Ayuso-Fernandez I."/>
            <person name="Pacheco R."/>
            <person name="Padilla G."/>
            <person name="Ferreira P."/>
            <person name="Barriuso J."/>
            <person name="Kellner H."/>
            <person name="Castanera R."/>
            <person name="Alfaro M."/>
            <person name="Ramirez L."/>
            <person name="Pisabarro A.G."/>
            <person name="Kuo A."/>
            <person name="Tritt A."/>
            <person name="Lipzen A."/>
            <person name="He G."/>
            <person name="Yan M."/>
            <person name="Ng V."/>
            <person name="Cullen D."/>
            <person name="Martin F."/>
            <person name="Rosso M.-N."/>
            <person name="Henrissat B."/>
            <person name="Hibbett D."/>
            <person name="Martinez A.T."/>
            <person name="Grigoriev I.V."/>
        </authorList>
    </citation>
    <scope>NUCLEOTIDE SEQUENCE</scope>
    <source>
        <strain evidence="3">AH 40177</strain>
    </source>
</reference>
<evidence type="ECO:0000256" key="1">
    <source>
        <dbReference type="SAM" id="MobiDB-lite"/>
    </source>
</evidence>
<comment type="caution">
    <text evidence="3">The sequence shown here is derived from an EMBL/GenBank/DDBJ whole genome shotgun (WGS) entry which is preliminary data.</text>
</comment>
<keyword evidence="2" id="KW-0472">Membrane</keyword>
<accession>A0A9P5PLQ6</accession>
<dbReference type="AlphaFoldDB" id="A0A9P5PLQ6"/>
<keyword evidence="2" id="KW-0812">Transmembrane</keyword>
<evidence type="ECO:0000313" key="4">
    <source>
        <dbReference type="Proteomes" id="UP000772434"/>
    </source>
</evidence>
<proteinExistence type="predicted"/>
<evidence type="ECO:0000256" key="2">
    <source>
        <dbReference type="SAM" id="Phobius"/>
    </source>
</evidence>
<gene>
    <name evidence="3" type="ORF">BDP27DRAFT_1366347</name>
</gene>
<dbReference type="EMBL" id="JADNRY010000102">
    <property type="protein sequence ID" value="KAF9065559.1"/>
    <property type="molecule type" value="Genomic_DNA"/>
</dbReference>
<name>A0A9P5PLQ6_9AGAR</name>
<sequence>MDLYDYTVLIIAYAVLNGFYNNFICFLSAIRILGLWLIPPKRVNARTSPVTRSPPIAKLIVLPNPETAKARRGNEIARGAVHLTKRLITGINVIADARRKCPLTPLLAICKEVIPVFNHENKHSVHQWYLGNVLWRGRGRLMLAPASETVSAGESESGDGESEKEETEEAESEEETYLAPCTSMAKPEQKNKARQ</sequence>
<feature type="region of interest" description="Disordered" evidence="1">
    <location>
        <begin position="146"/>
        <end position="195"/>
    </location>
</feature>
<evidence type="ECO:0000313" key="3">
    <source>
        <dbReference type="EMBL" id="KAF9065559.1"/>
    </source>
</evidence>
<organism evidence="3 4">
    <name type="scientific">Rhodocollybia butyracea</name>
    <dbReference type="NCBI Taxonomy" id="206335"/>
    <lineage>
        <taxon>Eukaryota</taxon>
        <taxon>Fungi</taxon>
        <taxon>Dikarya</taxon>
        <taxon>Basidiomycota</taxon>
        <taxon>Agaricomycotina</taxon>
        <taxon>Agaricomycetes</taxon>
        <taxon>Agaricomycetidae</taxon>
        <taxon>Agaricales</taxon>
        <taxon>Marasmiineae</taxon>
        <taxon>Omphalotaceae</taxon>
        <taxon>Rhodocollybia</taxon>
    </lineage>
</organism>
<feature type="compositionally biased region" description="Acidic residues" evidence="1">
    <location>
        <begin position="156"/>
        <end position="176"/>
    </location>
</feature>
<feature type="transmembrane region" description="Helical" evidence="2">
    <location>
        <begin position="6"/>
        <end position="38"/>
    </location>
</feature>